<dbReference type="SMART" id="SM00144">
    <property type="entry name" value="PI3K_rbd"/>
    <property type="match status" value="1"/>
</dbReference>
<accession>A0A7M5WY61</accession>
<dbReference type="InterPro" id="IPR001263">
    <property type="entry name" value="PI3K_accessory_dom"/>
</dbReference>
<dbReference type="GO" id="GO:0005942">
    <property type="term" value="C:phosphatidylinositol 3-kinase complex"/>
    <property type="evidence" value="ECO:0007669"/>
    <property type="project" value="TreeGrafter"/>
</dbReference>
<dbReference type="InterPro" id="IPR000341">
    <property type="entry name" value="PI3K_Ras-bd_dom"/>
</dbReference>
<dbReference type="RefSeq" id="XP_066914283.1">
    <property type="nucleotide sequence ID" value="XM_067058182.1"/>
</dbReference>
<dbReference type="InterPro" id="IPR036940">
    <property type="entry name" value="PI3/4_kinase_cat_sf"/>
</dbReference>
<keyword evidence="4" id="KW-0067">ATP-binding</keyword>
<dbReference type="InterPro" id="IPR042236">
    <property type="entry name" value="PI3K_accessory_sf"/>
</dbReference>
<dbReference type="Gene3D" id="2.60.40.150">
    <property type="entry name" value="C2 domain"/>
    <property type="match status" value="1"/>
</dbReference>
<dbReference type="Gene3D" id="1.25.40.70">
    <property type="entry name" value="Phosphatidylinositol 3-kinase, accessory domain (PIK)"/>
    <property type="match status" value="1"/>
</dbReference>
<dbReference type="InterPro" id="IPR011009">
    <property type="entry name" value="Kinase-like_dom_sf"/>
</dbReference>
<dbReference type="SMART" id="SM00143">
    <property type="entry name" value="PI3K_p85B"/>
    <property type="match status" value="1"/>
</dbReference>
<dbReference type="InterPro" id="IPR015433">
    <property type="entry name" value="PI3/4_kinase"/>
</dbReference>
<dbReference type="OrthoDB" id="67688at2759"/>
<dbReference type="InterPro" id="IPR016024">
    <property type="entry name" value="ARM-type_fold"/>
</dbReference>
<dbReference type="SUPFAM" id="SSF54236">
    <property type="entry name" value="Ubiquitin-like"/>
    <property type="match status" value="1"/>
</dbReference>
<dbReference type="GO" id="GO:0035005">
    <property type="term" value="F:1-phosphatidylinositol-4-phosphate 3-kinase activity"/>
    <property type="evidence" value="ECO:0007669"/>
    <property type="project" value="TreeGrafter"/>
</dbReference>
<dbReference type="InterPro" id="IPR029071">
    <property type="entry name" value="Ubiquitin-like_domsf"/>
</dbReference>
<feature type="domain" description="PIK helical" evidence="8">
    <location>
        <begin position="509"/>
        <end position="688"/>
    </location>
</feature>
<dbReference type="GO" id="GO:0043491">
    <property type="term" value="P:phosphatidylinositol 3-kinase/protein kinase B signal transduction"/>
    <property type="evidence" value="ECO:0007669"/>
    <property type="project" value="TreeGrafter"/>
</dbReference>
<dbReference type="SMART" id="SM00146">
    <property type="entry name" value="PI3Kc"/>
    <property type="match status" value="1"/>
</dbReference>
<dbReference type="InterPro" id="IPR000403">
    <property type="entry name" value="PI3/4_kinase_cat_dom"/>
</dbReference>
<feature type="domain" description="PI3K/PI4K catalytic" evidence="6">
    <location>
        <begin position="757"/>
        <end position="1041"/>
    </location>
</feature>
<dbReference type="Pfam" id="PF02192">
    <property type="entry name" value="PI3K_p85B"/>
    <property type="match status" value="1"/>
</dbReference>
<dbReference type="SMART" id="SM00142">
    <property type="entry name" value="PI3K_C2"/>
    <property type="match status" value="1"/>
</dbReference>
<protein>
    <submittedName>
        <fullName evidence="11">Uncharacterized protein</fullName>
    </submittedName>
</protein>
<dbReference type="Gene3D" id="3.30.1010.10">
    <property type="entry name" value="Phosphatidylinositol 3-kinase Catalytic Subunit, Chain A, domain 4"/>
    <property type="match status" value="1"/>
</dbReference>
<dbReference type="GO" id="GO:0016477">
    <property type="term" value="P:cell migration"/>
    <property type="evidence" value="ECO:0007669"/>
    <property type="project" value="TreeGrafter"/>
</dbReference>
<dbReference type="Gene3D" id="1.10.1070.11">
    <property type="entry name" value="Phosphatidylinositol 3-/4-kinase, catalytic domain"/>
    <property type="match status" value="1"/>
</dbReference>
<dbReference type="PROSITE" id="PS50290">
    <property type="entry name" value="PI3_4_KINASE_3"/>
    <property type="match status" value="1"/>
</dbReference>
<dbReference type="InterPro" id="IPR003113">
    <property type="entry name" value="PI3K_ABD"/>
</dbReference>
<keyword evidence="12" id="KW-1185">Reference proteome</keyword>
<dbReference type="PROSITE" id="PS51547">
    <property type="entry name" value="C2_PI3K"/>
    <property type="match status" value="1"/>
</dbReference>
<dbReference type="PROSITE" id="PS51545">
    <property type="entry name" value="PIK_HELICAL"/>
    <property type="match status" value="1"/>
</dbReference>
<dbReference type="PANTHER" id="PTHR10048">
    <property type="entry name" value="PHOSPHATIDYLINOSITOL KINASE"/>
    <property type="match status" value="1"/>
</dbReference>
<feature type="domain" description="PI3K-RBD" evidence="9">
    <location>
        <begin position="189"/>
        <end position="290"/>
    </location>
</feature>
<organism evidence="11 12">
    <name type="scientific">Clytia hemisphaerica</name>
    <dbReference type="NCBI Taxonomy" id="252671"/>
    <lineage>
        <taxon>Eukaryota</taxon>
        <taxon>Metazoa</taxon>
        <taxon>Cnidaria</taxon>
        <taxon>Hydrozoa</taxon>
        <taxon>Hydroidolina</taxon>
        <taxon>Leptothecata</taxon>
        <taxon>Obeliida</taxon>
        <taxon>Clytiidae</taxon>
        <taxon>Clytia</taxon>
    </lineage>
</organism>
<comment type="similarity">
    <text evidence="5">Belongs to the PI3/PI4-kinase family.</text>
</comment>
<feature type="domain" description="PI3K-ABD" evidence="7">
    <location>
        <begin position="17"/>
        <end position="107"/>
    </location>
</feature>
<evidence type="ECO:0000259" key="7">
    <source>
        <dbReference type="PROSITE" id="PS51544"/>
    </source>
</evidence>
<dbReference type="Gene3D" id="3.10.20.770">
    <property type="match status" value="1"/>
</dbReference>
<evidence type="ECO:0000313" key="11">
    <source>
        <dbReference type="EnsemblMetazoa" id="CLYHEMP014807.3"/>
    </source>
</evidence>
<keyword evidence="3" id="KW-0418">Kinase</keyword>
<dbReference type="FunFam" id="1.10.1070.11:FF:000001">
    <property type="entry name" value="Phosphatidylinositol 4,5-bisphosphate 3-kinase catalytic subunit"/>
    <property type="match status" value="1"/>
</dbReference>
<dbReference type="GeneID" id="136801541"/>
<dbReference type="Pfam" id="PF00794">
    <property type="entry name" value="PI3K_rbd"/>
    <property type="match status" value="1"/>
</dbReference>
<evidence type="ECO:0000256" key="3">
    <source>
        <dbReference type="ARBA" id="ARBA00022777"/>
    </source>
</evidence>
<dbReference type="Proteomes" id="UP000594262">
    <property type="component" value="Unplaced"/>
</dbReference>
<evidence type="ECO:0000256" key="4">
    <source>
        <dbReference type="ARBA" id="ARBA00022840"/>
    </source>
</evidence>
<dbReference type="PANTHER" id="PTHR10048:SF118">
    <property type="entry name" value="PI-3 KINASE"/>
    <property type="match status" value="1"/>
</dbReference>
<dbReference type="InterPro" id="IPR002420">
    <property type="entry name" value="PI3K-type_C2_dom"/>
</dbReference>
<evidence type="ECO:0000256" key="1">
    <source>
        <dbReference type="ARBA" id="ARBA00022679"/>
    </source>
</evidence>
<evidence type="ECO:0000259" key="9">
    <source>
        <dbReference type="PROSITE" id="PS51546"/>
    </source>
</evidence>
<evidence type="ECO:0000259" key="10">
    <source>
        <dbReference type="PROSITE" id="PS51547"/>
    </source>
</evidence>
<evidence type="ECO:0000256" key="5">
    <source>
        <dbReference type="PROSITE-ProRule" id="PRU00880"/>
    </source>
</evidence>
<dbReference type="EnsemblMetazoa" id="CLYHEMT014807.3">
    <property type="protein sequence ID" value="CLYHEMP014807.3"/>
    <property type="gene ID" value="CLYHEMG014807"/>
</dbReference>
<dbReference type="PROSITE" id="PS51544">
    <property type="entry name" value="PI3K_ABD"/>
    <property type="match status" value="1"/>
</dbReference>
<name>A0A7M5WY61_9CNID</name>
<keyword evidence="2" id="KW-0547">Nucleotide-binding</keyword>
<dbReference type="Pfam" id="PF00454">
    <property type="entry name" value="PI3_PI4_kinase"/>
    <property type="match status" value="1"/>
</dbReference>
<dbReference type="GO" id="GO:0005737">
    <property type="term" value="C:cytoplasm"/>
    <property type="evidence" value="ECO:0007669"/>
    <property type="project" value="TreeGrafter"/>
</dbReference>
<dbReference type="SMART" id="SM00145">
    <property type="entry name" value="PI3Ka"/>
    <property type="match status" value="1"/>
</dbReference>
<dbReference type="GO" id="GO:0005524">
    <property type="term" value="F:ATP binding"/>
    <property type="evidence" value="ECO:0007669"/>
    <property type="project" value="UniProtKB-KW"/>
</dbReference>
<dbReference type="SUPFAM" id="SSF48371">
    <property type="entry name" value="ARM repeat"/>
    <property type="match status" value="1"/>
</dbReference>
<dbReference type="Pfam" id="PF00613">
    <property type="entry name" value="PI3Ka"/>
    <property type="match status" value="1"/>
</dbReference>
<evidence type="ECO:0000259" key="6">
    <source>
        <dbReference type="PROSITE" id="PS50290"/>
    </source>
</evidence>
<dbReference type="SUPFAM" id="SSF56112">
    <property type="entry name" value="Protein kinase-like (PK-like)"/>
    <property type="match status" value="1"/>
</dbReference>
<proteinExistence type="inferred from homology"/>
<dbReference type="GO" id="GO:0048015">
    <property type="term" value="P:phosphatidylinositol-mediated signaling"/>
    <property type="evidence" value="ECO:0007669"/>
    <property type="project" value="TreeGrafter"/>
</dbReference>
<keyword evidence="1" id="KW-0808">Transferase</keyword>
<dbReference type="InterPro" id="IPR035892">
    <property type="entry name" value="C2_domain_sf"/>
</dbReference>
<reference evidence="11" key="1">
    <citation type="submission" date="2021-01" db="UniProtKB">
        <authorList>
            <consortium name="EnsemblMetazoa"/>
        </authorList>
    </citation>
    <scope>IDENTIFICATION</scope>
</reference>
<dbReference type="Pfam" id="PF00792">
    <property type="entry name" value="PI3K_C2"/>
    <property type="match status" value="1"/>
</dbReference>
<feature type="domain" description="C2 PI3K-type" evidence="10">
    <location>
        <begin position="327"/>
        <end position="489"/>
    </location>
</feature>
<evidence type="ECO:0000313" key="12">
    <source>
        <dbReference type="Proteomes" id="UP000594262"/>
    </source>
</evidence>
<sequence length="1058" mass="123961">MGIKILEKFSFWNNKDGFTPIDVVCLLPNGICHTFPSLRADTPLSQIKEKLWQEATRFAMASMLRSRNQYVFAVVSRNGGTEELINESLSLFDIKPVRPYLKVVERQGDEQLKQLNSKINLLIGRPASTSAKDEQVNDLRTRCMLFCNRISEQRSRASWERRAIYTFPPDFEEDTDLPIALQRTLDTLDGFIAISIHYKYNHVLHKQTHRVSHKLHPRDLIEKGLQKFNINNRTNEKPDDYVLKELGSENYFLGHVENETEIYRERPLIQYKYIRECLLWDRQICLKIVERSQLDVGKIERGSNEVPPPLPNKERESNRLSLWDITPSTMLRLKVHCALNIMADANMWKEVQVGIFHGGEEVCESQITSRQRGIHPVWNEYLEFKLPVSNIPRMARVCVCIVGWKKREERKKKEAVPLAWANISVFDYKAIMKQSTHRVNCKQHTARSIKGDHSFFNPLGAVSTDAGSESKGLCIVIDFMKFAHTVVYPTEHYIRDCAMHSPERRREVTVFNNRTWDSWRPQIEELIGHDALYDLYDDDKELLWEWREKCLELYPESLPKILKCVKWDNHEDVKEIHFLLNKWNLSRMEVEIALELLDYKFPDIEVRRLAVQVLDSLSDSQLEMYFLHLVQALKYESYMDSPLARYLLKRALNNRRIGHYLFWHLKAEAGNPDYSLQFGLILEIYCRGAVDHIDILTRQNEAINKMKTVTEILKSCNDPKDRKLRMMRECFQGPAYINAFKDITSPLDPRKKLKRLKIEKCKYMDSKKKPLWLVFENQDEEADDVLIIFKNGDDLRQDMLTLLSLRLMENVWKTSDLDYGVIPYRVLSTGPMLGLIQVVPNAETLGRIQHSKGGVFKEDGLFSWLKEYCDNNTRNPNIDTYINNFTKATIGYSVGMYVLGVGDRHNDNIMLKKDTGQFFHIDFGHFLGNVKKKWGYNREKAKFVLTNDIIYCINQLNQERGREGEDFKQFKKDCIEAFACLRSRGNLFITVFAMLVSCGIPELDHPDDLEYLRQSLAMNKSEKDAVAHFKQVFDEAFKNRRQTSMNFWFHNFRHYWIG</sequence>
<dbReference type="AlphaFoldDB" id="A0A7M5WY61"/>
<evidence type="ECO:0000259" key="8">
    <source>
        <dbReference type="PROSITE" id="PS51545"/>
    </source>
</evidence>
<dbReference type="GO" id="GO:0005886">
    <property type="term" value="C:plasma membrane"/>
    <property type="evidence" value="ECO:0007669"/>
    <property type="project" value="TreeGrafter"/>
</dbReference>
<dbReference type="SUPFAM" id="SSF49562">
    <property type="entry name" value="C2 domain (Calcium/lipid-binding domain, CaLB)"/>
    <property type="match status" value="1"/>
</dbReference>
<dbReference type="GO" id="GO:0016303">
    <property type="term" value="F:1-phosphatidylinositol-3-kinase activity"/>
    <property type="evidence" value="ECO:0007669"/>
    <property type="project" value="TreeGrafter"/>
</dbReference>
<evidence type="ECO:0000256" key="2">
    <source>
        <dbReference type="ARBA" id="ARBA00022741"/>
    </source>
</evidence>
<dbReference type="PROSITE" id="PS51546">
    <property type="entry name" value="PI3K_RBD"/>
    <property type="match status" value="1"/>
</dbReference>